<gene>
    <name evidence="1" type="ORF">ACFFF8_17590</name>
</gene>
<reference evidence="1 2" key="1">
    <citation type="submission" date="2024-09" db="EMBL/GenBank/DDBJ databases">
        <authorList>
            <person name="Sun Q."/>
            <person name="Mori K."/>
        </authorList>
    </citation>
    <scope>NUCLEOTIDE SEQUENCE [LARGE SCALE GENOMIC DNA]</scope>
    <source>
        <strain evidence="1 2">CICC 11035S</strain>
    </source>
</reference>
<evidence type="ECO:0000313" key="1">
    <source>
        <dbReference type="EMBL" id="MFC0686401.1"/>
    </source>
</evidence>
<evidence type="ECO:0000313" key="2">
    <source>
        <dbReference type="Proteomes" id="UP001589858"/>
    </source>
</evidence>
<accession>A0ABV6SBK5</accession>
<comment type="caution">
    <text evidence="1">The sequence shown here is derived from an EMBL/GenBank/DDBJ whole genome shotgun (WGS) entry which is preliminary data.</text>
</comment>
<organism evidence="1 2">
    <name type="scientific">Novosphingobium clariflavum</name>
    <dbReference type="NCBI Taxonomy" id="2029884"/>
    <lineage>
        <taxon>Bacteria</taxon>
        <taxon>Pseudomonadati</taxon>
        <taxon>Pseudomonadota</taxon>
        <taxon>Alphaproteobacteria</taxon>
        <taxon>Sphingomonadales</taxon>
        <taxon>Sphingomonadaceae</taxon>
        <taxon>Novosphingobium</taxon>
    </lineage>
</organism>
<keyword evidence="2" id="KW-1185">Reference proteome</keyword>
<dbReference type="Proteomes" id="UP001589858">
    <property type="component" value="Unassembled WGS sequence"/>
</dbReference>
<dbReference type="RefSeq" id="WP_267223846.1">
    <property type="nucleotide sequence ID" value="NZ_JAPCWC010000028.1"/>
</dbReference>
<sequence length="204" mass="22140">MIAAIELALLAQLNAMGGTGPGTFGYTYQVLETFPDEFEEYLASVRNLRTPAAWVSWLGFSEGEDQGDDDGLTAVCRFVLVVAASNLRNEQNSRHGDGAVPGSFQLVEDAVRVLSENWLSPLTLVRPVSVRSARPIARSAQMKTQKLSLIAIELECTASFGTFDAELGQFRTLHADWDVPPLGNVVPPLPAENPDAEDLIQVPQ</sequence>
<protein>
    <submittedName>
        <fullName evidence="1">Phage protein Gp37</fullName>
    </submittedName>
</protein>
<dbReference type="InterPro" id="IPR014972">
    <property type="entry name" value="Phage_Mu_Gp37"/>
</dbReference>
<name>A0ABV6SBK5_9SPHN</name>
<proteinExistence type="predicted"/>
<dbReference type="Pfam" id="PF08873">
    <property type="entry name" value="Phage_Mu_Gp37"/>
    <property type="match status" value="1"/>
</dbReference>
<dbReference type="EMBL" id="JBHLTM010000067">
    <property type="protein sequence ID" value="MFC0686401.1"/>
    <property type="molecule type" value="Genomic_DNA"/>
</dbReference>